<reference evidence="2" key="1">
    <citation type="journal article" date="2017" name="Nature">
        <title>The sunflower genome provides insights into oil metabolism, flowering and Asterid evolution.</title>
        <authorList>
            <person name="Badouin H."/>
            <person name="Gouzy J."/>
            <person name="Grassa C.J."/>
            <person name="Murat F."/>
            <person name="Staton S.E."/>
            <person name="Cottret L."/>
            <person name="Lelandais-Briere C."/>
            <person name="Owens G.L."/>
            <person name="Carrere S."/>
            <person name="Mayjonade B."/>
            <person name="Legrand L."/>
            <person name="Gill N."/>
            <person name="Kane N.C."/>
            <person name="Bowers J.E."/>
            <person name="Hubner S."/>
            <person name="Bellec A."/>
            <person name="Berard A."/>
            <person name="Berges H."/>
            <person name="Blanchet N."/>
            <person name="Boniface M.C."/>
            <person name="Brunel D."/>
            <person name="Catrice O."/>
            <person name="Chaidir N."/>
            <person name="Claudel C."/>
            <person name="Donnadieu C."/>
            <person name="Faraut T."/>
            <person name="Fievet G."/>
            <person name="Helmstetter N."/>
            <person name="King M."/>
            <person name="Knapp S.J."/>
            <person name="Lai Z."/>
            <person name="Le Paslier M.C."/>
            <person name="Lippi Y."/>
            <person name="Lorenzon L."/>
            <person name="Mandel J.R."/>
            <person name="Marage G."/>
            <person name="Marchand G."/>
            <person name="Marquand E."/>
            <person name="Bret-Mestries E."/>
            <person name="Morien E."/>
            <person name="Nambeesan S."/>
            <person name="Nguyen T."/>
            <person name="Pegot-Espagnet P."/>
            <person name="Pouilly N."/>
            <person name="Raftis F."/>
            <person name="Sallet E."/>
            <person name="Schiex T."/>
            <person name="Thomas J."/>
            <person name="Vandecasteele C."/>
            <person name="Vares D."/>
            <person name="Vear F."/>
            <person name="Vautrin S."/>
            <person name="Crespi M."/>
            <person name="Mangin B."/>
            <person name="Burke J.M."/>
            <person name="Salse J."/>
            <person name="Munos S."/>
            <person name="Vincourt P."/>
            <person name="Rieseberg L.H."/>
            <person name="Langlade N.B."/>
        </authorList>
    </citation>
    <scope>NUCLEOTIDE SEQUENCE</scope>
    <source>
        <tissue evidence="2">Leaves</tissue>
    </source>
</reference>
<dbReference type="EC" id="2.1.1.160" evidence="2"/>
<gene>
    <name evidence="2" type="ORF">HanXRQr2_Chr06g0244421</name>
</gene>
<accession>A0A9K3IR35</accession>
<dbReference type="SUPFAM" id="SSF53335">
    <property type="entry name" value="S-adenosyl-L-methionine-dependent methyltransferases"/>
    <property type="match status" value="1"/>
</dbReference>
<comment type="caution">
    <text evidence="2">The sequence shown here is derived from an EMBL/GenBank/DDBJ whole genome shotgun (WGS) entry which is preliminary data.</text>
</comment>
<dbReference type="GO" id="GO:0008757">
    <property type="term" value="F:S-adenosylmethionine-dependent methyltransferase activity"/>
    <property type="evidence" value="ECO:0000318"/>
    <property type="project" value="GO_Central"/>
</dbReference>
<name>A0A9K3IR35_HELAN</name>
<dbReference type="AlphaFoldDB" id="A0A9K3IR35"/>
<dbReference type="PANTHER" id="PTHR31009">
    <property type="entry name" value="S-ADENOSYL-L-METHIONINE:CARBOXYL METHYLTRANSFERASE FAMILY PROTEIN"/>
    <property type="match status" value="1"/>
</dbReference>
<evidence type="ECO:0000256" key="1">
    <source>
        <dbReference type="ARBA" id="ARBA00007967"/>
    </source>
</evidence>
<evidence type="ECO:0000313" key="3">
    <source>
        <dbReference type="Proteomes" id="UP000215914"/>
    </source>
</evidence>
<dbReference type="InterPro" id="IPR029063">
    <property type="entry name" value="SAM-dependent_MTases_sf"/>
</dbReference>
<dbReference type="GO" id="GO:0102741">
    <property type="term" value="F:caffeine synthase activity"/>
    <property type="evidence" value="ECO:0007669"/>
    <property type="project" value="UniProtKB-EC"/>
</dbReference>
<dbReference type="Gene3D" id="3.40.50.150">
    <property type="entry name" value="Vaccinia Virus protein VP39"/>
    <property type="match status" value="1"/>
</dbReference>
<dbReference type="Proteomes" id="UP000215914">
    <property type="component" value="Unassembled WGS sequence"/>
</dbReference>
<evidence type="ECO:0000313" key="2">
    <source>
        <dbReference type="EMBL" id="KAF5801119.1"/>
    </source>
</evidence>
<reference evidence="2" key="2">
    <citation type="submission" date="2020-06" db="EMBL/GenBank/DDBJ databases">
        <title>Helianthus annuus Genome sequencing and assembly Release 2.</title>
        <authorList>
            <person name="Gouzy J."/>
            <person name="Langlade N."/>
            <person name="Munos S."/>
        </authorList>
    </citation>
    <scope>NUCLEOTIDE SEQUENCE</scope>
    <source>
        <tissue evidence="2">Leaves</tissue>
    </source>
</reference>
<sequence length="158" mass="17916">MMIVFKLTFFPKNLQGTGLQRSFPVLNEAINKIANDLNGFPRSFKIADLGCSSGPNTLFLVANIIDMVHDICSENNSQVPQFQVFLNDLFENDFNTVFRSLPAFYTKMREKKGDDCGSCFVYAVPGSFYGRLFPNESIHLFHSSYAVHWLSRVSINII</sequence>
<keyword evidence="2" id="KW-0808">Transferase</keyword>
<keyword evidence="2" id="KW-0489">Methyltransferase</keyword>
<dbReference type="Pfam" id="PF03492">
    <property type="entry name" value="Methyltransf_7"/>
    <property type="match status" value="1"/>
</dbReference>
<proteinExistence type="inferred from homology"/>
<dbReference type="InterPro" id="IPR005299">
    <property type="entry name" value="MeTrfase_7"/>
</dbReference>
<keyword evidence="3" id="KW-1185">Reference proteome</keyword>
<comment type="similarity">
    <text evidence="1">Belongs to the methyltransferase superfamily. Type-7 methyltransferase family.</text>
</comment>
<dbReference type="EMBL" id="MNCJ02000321">
    <property type="protein sequence ID" value="KAF5801119.1"/>
    <property type="molecule type" value="Genomic_DNA"/>
</dbReference>
<protein>
    <submittedName>
        <fullName evidence="2">Caffeine synthase</fullName>
        <ecNumber evidence="2">2.1.1.160</ecNumber>
    </submittedName>
</protein>
<dbReference type="GO" id="GO:0032259">
    <property type="term" value="P:methylation"/>
    <property type="evidence" value="ECO:0000318"/>
    <property type="project" value="GO_Central"/>
</dbReference>
<dbReference type="Gramene" id="mRNA:HanXRQr2_Chr06g0244421">
    <property type="protein sequence ID" value="CDS:HanXRQr2_Chr06g0244421.1"/>
    <property type="gene ID" value="HanXRQr2_Chr06g0244421"/>
</dbReference>
<organism evidence="2 3">
    <name type="scientific">Helianthus annuus</name>
    <name type="common">Common sunflower</name>
    <dbReference type="NCBI Taxonomy" id="4232"/>
    <lineage>
        <taxon>Eukaryota</taxon>
        <taxon>Viridiplantae</taxon>
        <taxon>Streptophyta</taxon>
        <taxon>Embryophyta</taxon>
        <taxon>Tracheophyta</taxon>
        <taxon>Spermatophyta</taxon>
        <taxon>Magnoliopsida</taxon>
        <taxon>eudicotyledons</taxon>
        <taxon>Gunneridae</taxon>
        <taxon>Pentapetalae</taxon>
        <taxon>asterids</taxon>
        <taxon>campanulids</taxon>
        <taxon>Asterales</taxon>
        <taxon>Asteraceae</taxon>
        <taxon>Asteroideae</taxon>
        <taxon>Heliantheae alliance</taxon>
        <taxon>Heliantheae</taxon>
        <taxon>Helianthus</taxon>
    </lineage>
</organism>